<name>A0A3M7Q4P0_BRAPC</name>
<dbReference type="STRING" id="10195.A0A3M7Q4P0"/>
<dbReference type="PANTHER" id="PTHR45848">
    <property type="entry name" value="DUAL SPECIFICITY PROTEIN PHOSPHATASE 12 FAMILY MEMBER"/>
    <property type="match status" value="1"/>
</dbReference>
<accession>A0A3M7Q4P0</accession>
<evidence type="ECO:0000313" key="2">
    <source>
        <dbReference type="EMBL" id="RNA06253.1"/>
    </source>
</evidence>
<proteinExistence type="inferred from homology"/>
<comment type="similarity">
    <text evidence="1">Belongs to the protein-tyrosine phosphatase family. Non-receptor class dual specificity subfamily.</text>
</comment>
<organism evidence="2 3">
    <name type="scientific">Brachionus plicatilis</name>
    <name type="common">Marine rotifer</name>
    <name type="synonym">Brachionus muelleri</name>
    <dbReference type="NCBI Taxonomy" id="10195"/>
    <lineage>
        <taxon>Eukaryota</taxon>
        <taxon>Metazoa</taxon>
        <taxon>Spiralia</taxon>
        <taxon>Gnathifera</taxon>
        <taxon>Rotifera</taxon>
        <taxon>Eurotatoria</taxon>
        <taxon>Monogononta</taxon>
        <taxon>Pseudotrocha</taxon>
        <taxon>Ploima</taxon>
        <taxon>Brachionidae</taxon>
        <taxon>Brachionus</taxon>
    </lineage>
</organism>
<reference evidence="2 3" key="1">
    <citation type="journal article" date="2018" name="Sci. Rep.">
        <title>Genomic signatures of local adaptation to the degree of environmental predictability in rotifers.</title>
        <authorList>
            <person name="Franch-Gras L."/>
            <person name="Hahn C."/>
            <person name="Garcia-Roger E.M."/>
            <person name="Carmona M.J."/>
            <person name="Serra M."/>
            <person name="Gomez A."/>
        </authorList>
    </citation>
    <scope>NUCLEOTIDE SEQUENCE [LARGE SCALE GENOMIC DNA]</scope>
    <source>
        <strain evidence="2">HYR1</strain>
    </source>
</reference>
<comment type="caution">
    <text evidence="2">The sequence shown here is derived from an EMBL/GenBank/DDBJ whole genome shotgun (WGS) entry which is preliminary data.</text>
</comment>
<dbReference type="OrthoDB" id="2017893at2759"/>
<protein>
    <submittedName>
        <fullName evidence="2">Dual specificity phosphatase</fullName>
    </submittedName>
</protein>
<sequence length="150" mass="17535">MDSKIEFSKNQPDKSLADSDLFENSKESLPCYRCKKCRFQLFTIPKIVNHNEESNNQGFEIKQKSQFYAKSNSTRFNNNTICKREVYTEKLEWFENQLDEITGKINCPKCDSKLGSFDWSGTKCACGAWITPSFHFSKSKIDYYELFVVE</sequence>
<dbReference type="AlphaFoldDB" id="A0A3M7Q4P0"/>
<dbReference type="Proteomes" id="UP000276133">
    <property type="component" value="Unassembled WGS sequence"/>
</dbReference>
<evidence type="ECO:0000313" key="3">
    <source>
        <dbReference type="Proteomes" id="UP000276133"/>
    </source>
</evidence>
<keyword evidence="3" id="KW-1185">Reference proteome</keyword>
<dbReference type="EMBL" id="REGN01007452">
    <property type="protein sequence ID" value="RNA06253.1"/>
    <property type="molecule type" value="Genomic_DNA"/>
</dbReference>
<gene>
    <name evidence="2" type="ORF">BpHYR1_004363</name>
</gene>
<evidence type="ECO:0000256" key="1">
    <source>
        <dbReference type="ARBA" id="ARBA00008601"/>
    </source>
</evidence>